<dbReference type="GO" id="GO:0016020">
    <property type="term" value="C:membrane"/>
    <property type="evidence" value="ECO:0007669"/>
    <property type="project" value="InterPro"/>
</dbReference>
<accession>A0A7G9S1N2</accession>
<dbReference type="PANTHER" id="PTHR38457:SF1">
    <property type="entry name" value="REGULATOR ABRB-RELATED"/>
    <property type="match status" value="1"/>
</dbReference>
<dbReference type="KEGG" id="eio:H9L01_05210"/>
<proteinExistence type="predicted"/>
<evidence type="ECO:0000313" key="3">
    <source>
        <dbReference type="Proteomes" id="UP000515928"/>
    </source>
</evidence>
<sequence length="321" mass="35227">MLGSLIFSVIYINYQESPVTFNLDLSLVSQVLAGVCIGAKITMNDVKNIKNLYKEIIMINIGLLVISITSGLLLFYVFKLSPYDSFFGSIPGGMTSIPIIAMEYGANPVNVTILQFVRLIVGIGIFPRLISKQLNLSVKKEQDSSYEKMNKLSTKDAWLQSIFTILTTLVLVAFLEYLKFPLGTLVLAIVISALYNIITSKAYIRDEIYSLAQLLLGMYIGSVVDMKGVASFSSLVLPLLSAACIFGFGSYFLGKLIKKYTDFNTTEAYFSAIPAGAADVGLITQELGVFSSKIVVVQVARVLIVTLLFPPIMDFVIHLLT</sequence>
<reference evidence="2 3" key="1">
    <citation type="submission" date="2020-08" db="EMBL/GenBank/DDBJ databases">
        <title>Genome sequence of Erysipelothrix inopinata DSM 15511T.</title>
        <authorList>
            <person name="Hyun D.-W."/>
            <person name="Bae J.-W."/>
        </authorList>
    </citation>
    <scope>NUCLEOTIDE SEQUENCE [LARGE SCALE GENOMIC DNA]</scope>
    <source>
        <strain evidence="2 3">DSM 15511</strain>
    </source>
</reference>
<keyword evidence="3" id="KW-1185">Reference proteome</keyword>
<feature type="transmembrane region" description="Helical" evidence="1">
    <location>
        <begin position="112"/>
        <end position="130"/>
    </location>
</feature>
<dbReference type="AlphaFoldDB" id="A0A7G9S1N2"/>
<evidence type="ECO:0000256" key="1">
    <source>
        <dbReference type="SAM" id="Phobius"/>
    </source>
</evidence>
<dbReference type="InterPro" id="IPR007820">
    <property type="entry name" value="AbrB_fam"/>
</dbReference>
<feature type="transmembrane region" description="Helical" evidence="1">
    <location>
        <begin position="235"/>
        <end position="254"/>
    </location>
</feature>
<keyword evidence="1" id="KW-0812">Transmembrane</keyword>
<protein>
    <submittedName>
        <fullName evidence="2">AbrB family transcriptional regulator</fullName>
    </submittedName>
</protein>
<dbReference type="GO" id="GO:0010468">
    <property type="term" value="P:regulation of gene expression"/>
    <property type="evidence" value="ECO:0007669"/>
    <property type="project" value="InterPro"/>
</dbReference>
<feature type="transmembrane region" description="Helical" evidence="1">
    <location>
        <begin position="157"/>
        <end position="174"/>
    </location>
</feature>
<dbReference type="Pfam" id="PF05145">
    <property type="entry name" value="AbrB"/>
    <property type="match status" value="1"/>
</dbReference>
<organism evidence="2 3">
    <name type="scientific">Erysipelothrix inopinata</name>
    <dbReference type="NCBI Taxonomy" id="225084"/>
    <lineage>
        <taxon>Bacteria</taxon>
        <taxon>Bacillati</taxon>
        <taxon>Bacillota</taxon>
        <taxon>Erysipelotrichia</taxon>
        <taxon>Erysipelotrichales</taxon>
        <taxon>Erysipelotrichaceae</taxon>
        <taxon>Erysipelothrix</taxon>
    </lineage>
</organism>
<keyword evidence="1" id="KW-1133">Transmembrane helix</keyword>
<dbReference type="Proteomes" id="UP000515928">
    <property type="component" value="Chromosome"/>
</dbReference>
<feature type="transmembrane region" description="Helical" evidence="1">
    <location>
        <begin position="57"/>
        <end position="78"/>
    </location>
</feature>
<feature type="transmembrane region" description="Helical" evidence="1">
    <location>
        <begin position="180"/>
        <end position="198"/>
    </location>
</feature>
<gene>
    <name evidence="2" type="ORF">H9L01_05210</name>
</gene>
<evidence type="ECO:0000313" key="2">
    <source>
        <dbReference type="EMBL" id="QNN61757.1"/>
    </source>
</evidence>
<dbReference type="PANTHER" id="PTHR38457">
    <property type="entry name" value="REGULATOR ABRB-RELATED"/>
    <property type="match status" value="1"/>
</dbReference>
<dbReference type="PIRSF" id="PIRSF038991">
    <property type="entry name" value="Protein_AbrB"/>
    <property type="match status" value="1"/>
</dbReference>
<keyword evidence="1" id="KW-0472">Membrane</keyword>
<feature type="transmembrane region" description="Helical" evidence="1">
    <location>
        <begin position="299"/>
        <end position="320"/>
    </location>
</feature>
<dbReference type="EMBL" id="CP060715">
    <property type="protein sequence ID" value="QNN61757.1"/>
    <property type="molecule type" value="Genomic_DNA"/>
</dbReference>
<name>A0A7G9S1N2_9FIRM</name>